<keyword evidence="1" id="KW-0472">Membrane</keyword>
<evidence type="ECO:0000313" key="2">
    <source>
        <dbReference type="EMBL" id="QII11202.1"/>
    </source>
</evidence>
<feature type="transmembrane region" description="Helical" evidence="1">
    <location>
        <begin position="15"/>
        <end position="35"/>
    </location>
</feature>
<evidence type="ECO:0000313" key="3">
    <source>
        <dbReference type="Proteomes" id="UP000501926"/>
    </source>
</evidence>
<protein>
    <submittedName>
        <fullName evidence="2">Uncharacterized protein</fullName>
    </submittedName>
</protein>
<keyword evidence="1" id="KW-0812">Transmembrane</keyword>
<dbReference type="RefSeq" id="WP_164994771.1">
    <property type="nucleotide sequence ID" value="NZ_CP049055.1"/>
</dbReference>
<dbReference type="AlphaFoldDB" id="A0A6G7GP94"/>
<accession>A0A6G7GP94</accession>
<evidence type="ECO:0000256" key="1">
    <source>
        <dbReference type="SAM" id="Phobius"/>
    </source>
</evidence>
<organism evidence="2 3">
    <name type="scientific">Kuenenia stuttgartiensis</name>
    <dbReference type="NCBI Taxonomy" id="174633"/>
    <lineage>
        <taxon>Bacteria</taxon>
        <taxon>Pseudomonadati</taxon>
        <taxon>Planctomycetota</taxon>
        <taxon>Candidatus Brocadiia</taxon>
        <taxon>Candidatus Brocadiales</taxon>
        <taxon>Candidatus Brocadiaceae</taxon>
        <taxon>Candidatus Kuenenia</taxon>
    </lineage>
</organism>
<dbReference type="EMBL" id="CP049055">
    <property type="protein sequence ID" value="QII11202.1"/>
    <property type="molecule type" value="Genomic_DNA"/>
</dbReference>
<reference evidence="2 3" key="1">
    <citation type="submission" date="2020-02" db="EMBL/GenBank/DDBJ databases">
        <title>Newly sequenced genome of strain CSTR1 showed variability in Candidatus Kuenenia stuttgartiensis genomes.</title>
        <authorList>
            <person name="Ding C."/>
            <person name="Adrian L."/>
        </authorList>
    </citation>
    <scope>NUCLEOTIDE SEQUENCE [LARGE SCALE GENOMIC DNA]</scope>
    <source>
        <strain evidence="2 3">CSTR1</strain>
    </source>
</reference>
<name>A0A6G7GP94_KUEST</name>
<gene>
    <name evidence="2" type="ORF">KsCSTR_18230</name>
</gene>
<sequence length="67" mass="7498">MKENDEIKIDATSPYALLGAVLASAFFSAKIAAILEKRNTTDEEIQRELLDRWFTYTATAESLSEEA</sequence>
<proteinExistence type="predicted"/>
<keyword evidence="1" id="KW-1133">Transmembrane helix</keyword>
<dbReference type="Proteomes" id="UP000501926">
    <property type="component" value="Chromosome"/>
</dbReference>